<reference evidence="1" key="1">
    <citation type="submission" date="2022-05" db="EMBL/GenBank/DDBJ databases">
        <title>Chromosome-level genome of Chaenocephalus aceratus.</title>
        <authorList>
            <person name="Park H."/>
        </authorList>
    </citation>
    <scope>NUCLEOTIDE SEQUENCE</scope>
    <source>
        <strain evidence="1">KU_202001</strain>
    </source>
</reference>
<dbReference type="Proteomes" id="UP001057452">
    <property type="component" value="Chromosome 16"/>
</dbReference>
<name>A0ACB9WF49_CHAAC</name>
<sequence>DVLLPRFVYGWKGWRKAGRLGGEGGAEVGGGGRIGNDVIPFIPANKTEWP</sequence>
<feature type="non-terminal residue" evidence="1">
    <location>
        <position position="1"/>
    </location>
</feature>
<protein>
    <submittedName>
        <fullName evidence="1">Uncharacterized protein</fullName>
    </submittedName>
</protein>
<dbReference type="EMBL" id="CM043800">
    <property type="protein sequence ID" value="KAI4811758.1"/>
    <property type="molecule type" value="Genomic_DNA"/>
</dbReference>
<proteinExistence type="predicted"/>
<comment type="caution">
    <text evidence="1">The sequence shown here is derived from an EMBL/GenBank/DDBJ whole genome shotgun (WGS) entry which is preliminary data.</text>
</comment>
<feature type="non-terminal residue" evidence="1">
    <location>
        <position position="50"/>
    </location>
</feature>
<organism evidence="1 2">
    <name type="scientific">Chaenocephalus aceratus</name>
    <name type="common">Blackfin icefish</name>
    <name type="synonym">Chaenichthys aceratus</name>
    <dbReference type="NCBI Taxonomy" id="36190"/>
    <lineage>
        <taxon>Eukaryota</taxon>
        <taxon>Metazoa</taxon>
        <taxon>Chordata</taxon>
        <taxon>Craniata</taxon>
        <taxon>Vertebrata</taxon>
        <taxon>Euteleostomi</taxon>
        <taxon>Actinopterygii</taxon>
        <taxon>Neopterygii</taxon>
        <taxon>Teleostei</taxon>
        <taxon>Neoteleostei</taxon>
        <taxon>Acanthomorphata</taxon>
        <taxon>Eupercaria</taxon>
        <taxon>Perciformes</taxon>
        <taxon>Notothenioidei</taxon>
        <taxon>Channichthyidae</taxon>
        <taxon>Chaenocephalus</taxon>
    </lineage>
</organism>
<evidence type="ECO:0000313" key="1">
    <source>
        <dbReference type="EMBL" id="KAI4811758.1"/>
    </source>
</evidence>
<accession>A0ACB9WF49</accession>
<evidence type="ECO:0000313" key="2">
    <source>
        <dbReference type="Proteomes" id="UP001057452"/>
    </source>
</evidence>
<keyword evidence="2" id="KW-1185">Reference proteome</keyword>
<gene>
    <name evidence="1" type="ORF">KUCAC02_014634</name>
</gene>